<dbReference type="PANTHER" id="PTHR17985">
    <property type="entry name" value="SER/THR-RICH PROTEIN T10 IN DGCR REGION"/>
    <property type="match status" value="1"/>
</dbReference>
<dbReference type="Pfam" id="PF05742">
    <property type="entry name" value="TANGO2"/>
    <property type="match status" value="1"/>
</dbReference>
<dbReference type="OrthoDB" id="191601at2759"/>
<sequence length="321" mass="34701">MCIALWSLEHPDYALILGANRDEFLARPTQAAHFHAFGESGDGVLSGIDIRAGGTWLGINRDGRVAVLTNIREDPQRYTTSRGDLANNFLMTHPDSALGDYLADLSGRADAYAGFNLLLFAPSGKGSPASFDAALATNLGGGGRIVYRHLDADERSCGGISNGVDGQGGESWPKVLEARQCLQPILQHQTSRDRGEQDVHLVNSLFQVLSHEHAEPIAAREDLRKTIQVPLINVQGVPNLAGPIPATQSAAQVGQLWYGTRLATVILIRRDGEVLFVERDVYQLGSDGIPHNVSIADGGIRPFAESDDAPERIHRFRIPSS</sequence>
<keyword evidence="2" id="KW-1185">Reference proteome</keyword>
<protein>
    <submittedName>
        <fullName evidence="1">DUF833-domain-containing protein</fullName>
    </submittedName>
</protein>
<dbReference type="EMBL" id="KV426058">
    <property type="protein sequence ID" value="KZV89996.1"/>
    <property type="molecule type" value="Genomic_DNA"/>
</dbReference>
<dbReference type="Proteomes" id="UP000077266">
    <property type="component" value="Unassembled WGS sequence"/>
</dbReference>
<organism evidence="1 2">
    <name type="scientific">Exidia glandulosa HHB12029</name>
    <dbReference type="NCBI Taxonomy" id="1314781"/>
    <lineage>
        <taxon>Eukaryota</taxon>
        <taxon>Fungi</taxon>
        <taxon>Dikarya</taxon>
        <taxon>Basidiomycota</taxon>
        <taxon>Agaricomycotina</taxon>
        <taxon>Agaricomycetes</taxon>
        <taxon>Auriculariales</taxon>
        <taxon>Exidiaceae</taxon>
        <taxon>Exidia</taxon>
    </lineage>
</organism>
<dbReference type="GO" id="GO:0005794">
    <property type="term" value="C:Golgi apparatus"/>
    <property type="evidence" value="ECO:0007669"/>
    <property type="project" value="TreeGrafter"/>
</dbReference>
<dbReference type="InterPro" id="IPR008551">
    <property type="entry name" value="TANGO2"/>
</dbReference>
<name>A0A165G559_EXIGL</name>
<dbReference type="InParanoid" id="A0A165G559"/>
<dbReference type="GO" id="GO:0007030">
    <property type="term" value="P:Golgi organization"/>
    <property type="evidence" value="ECO:0007669"/>
    <property type="project" value="TreeGrafter"/>
</dbReference>
<accession>A0A165G559</accession>
<proteinExistence type="predicted"/>
<evidence type="ECO:0000313" key="2">
    <source>
        <dbReference type="Proteomes" id="UP000077266"/>
    </source>
</evidence>
<dbReference type="AlphaFoldDB" id="A0A165G559"/>
<evidence type="ECO:0000313" key="1">
    <source>
        <dbReference type="EMBL" id="KZV89996.1"/>
    </source>
</evidence>
<gene>
    <name evidence="1" type="ORF">EXIGLDRAFT_720755</name>
</gene>
<dbReference type="PANTHER" id="PTHR17985:SF8">
    <property type="entry name" value="TRANSPORT AND GOLGI ORGANIZATION PROTEIN 2 HOMOLOG"/>
    <property type="match status" value="1"/>
</dbReference>
<reference evidence="1 2" key="1">
    <citation type="journal article" date="2016" name="Mol. Biol. Evol.">
        <title>Comparative Genomics of Early-Diverging Mushroom-Forming Fungi Provides Insights into the Origins of Lignocellulose Decay Capabilities.</title>
        <authorList>
            <person name="Nagy L.G."/>
            <person name="Riley R."/>
            <person name="Tritt A."/>
            <person name="Adam C."/>
            <person name="Daum C."/>
            <person name="Floudas D."/>
            <person name="Sun H."/>
            <person name="Yadav J.S."/>
            <person name="Pangilinan J."/>
            <person name="Larsson K.H."/>
            <person name="Matsuura K."/>
            <person name="Barry K."/>
            <person name="Labutti K."/>
            <person name="Kuo R."/>
            <person name="Ohm R.A."/>
            <person name="Bhattacharya S.S."/>
            <person name="Shirouzu T."/>
            <person name="Yoshinaga Y."/>
            <person name="Martin F.M."/>
            <person name="Grigoriev I.V."/>
            <person name="Hibbett D.S."/>
        </authorList>
    </citation>
    <scope>NUCLEOTIDE SEQUENCE [LARGE SCALE GENOMIC DNA]</scope>
    <source>
        <strain evidence="1 2">HHB12029</strain>
    </source>
</reference>
<dbReference type="GO" id="GO:0009306">
    <property type="term" value="P:protein secretion"/>
    <property type="evidence" value="ECO:0007669"/>
    <property type="project" value="TreeGrafter"/>
</dbReference>